<dbReference type="AlphaFoldDB" id="C8TE34"/>
<sequence>MVTEASLAFASVSASLLSALFEQNLNLRATRITASGCLLPPSLSAKTSGVIQPFNAPIRDTFNLKALYVRSRNLDISTHPPRFTASQCEATLHANAKQIHMVPWTASHQDERPSSGRTLHCSEAAVLLTKRDTPTATSSIALKTFADFAHIK</sequence>
<dbReference type="EMBL" id="AM269894">
    <property type="protein sequence ID" value="CAK51520.1"/>
    <property type="molecule type" value="Genomic_DNA"/>
</dbReference>
<gene>
    <name evidence="1" type="ORF">e1116g03.tmp0021</name>
</gene>
<reference evidence="1 2" key="1">
    <citation type="journal article" date="2007" name="Genome Res.">
        <title>Sequencing and analysis of chromosome 1 of Eimeria tenella reveals a unique segmental organization.</title>
        <authorList>
            <person name="Ling K.H."/>
            <person name="Rajandream M.A."/>
            <person name="Rivailler P."/>
            <person name="Ivens A."/>
            <person name="Yap S.J."/>
            <person name="Madeira A.M.B.N."/>
            <person name="Mungall K."/>
            <person name="Billington K."/>
            <person name="Yee W.Y."/>
            <person name="Bankier A.T."/>
            <person name="Carroll F."/>
            <person name="Durham A.M."/>
            <person name="Peters N."/>
            <person name="Loo S.S."/>
            <person name="Mat-Isa M.N."/>
            <person name="Novaes J."/>
            <person name="Quail M."/>
            <person name="Rosli R."/>
            <person name="Shamsudin M.N."/>
            <person name="Sobreira T.J.P."/>
            <person name="Tivey A.R."/>
            <person name="Wai S.F."/>
            <person name="White S."/>
            <person name="Wu X."/>
            <person name="Kerhornou A.X."/>
            <person name="Blake D."/>
            <person name="Mohamed R."/>
            <person name="Shirley M."/>
            <person name="Gruber A."/>
            <person name="Berriman M."/>
            <person name="Tomley F."/>
            <person name="Dear P.H."/>
            <person name="Wan K.L."/>
        </authorList>
    </citation>
    <scope>NUCLEOTIDE SEQUENCE [LARGE SCALE GENOMIC DNA]</scope>
    <source>
        <strain evidence="1 2">Houghton</strain>
    </source>
</reference>
<dbReference type="Proteomes" id="UP000243681">
    <property type="component" value="Chromosome 1"/>
</dbReference>
<organism evidence="1 2">
    <name type="scientific">Eimeria tenella</name>
    <name type="common">Coccidian parasite</name>
    <dbReference type="NCBI Taxonomy" id="5802"/>
    <lineage>
        <taxon>Eukaryota</taxon>
        <taxon>Sar</taxon>
        <taxon>Alveolata</taxon>
        <taxon>Apicomplexa</taxon>
        <taxon>Conoidasida</taxon>
        <taxon>Coccidia</taxon>
        <taxon>Eucoccidiorida</taxon>
        <taxon>Eimeriorina</taxon>
        <taxon>Eimeriidae</taxon>
        <taxon>Eimeria</taxon>
    </lineage>
</organism>
<evidence type="ECO:0000313" key="1">
    <source>
        <dbReference type="EMBL" id="CAK51520.1"/>
    </source>
</evidence>
<protein>
    <submittedName>
        <fullName evidence="1">Uncharacterized protein</fullName>
    </submittedName>
</protein>
<evidence type="ECO:0000313" key="2">
    <source>
        <dbReference type="Proteomes" id="UP000243681"/>
    </source>
</evidence>
<accession>C8TE34</accession>
<proteinExistence type="predicted"/>
<name>C8TE34_EIMTE</name>